<dbReference type="InterPro" id="IPR036513">
    <property type="entry name" value="STAS_dom_sf"/>
</dbReference>
<dbReference type="Pfam" id="PF01740">
    <property type="entry name" value="STAS"/>
    <property type="match status" value="1"/>
</dbReference>
<sequence>MIDFKIKMQELPGGIGLISVKGFLDAYTYTEMDRVVNNLFNRNVYRLIADISQVNYISSAGVDVFTAAMVVAQENKGDIIIIAPKPNVIFRLLGLSKIFTIT</sequence>
<evidence type="ECO:0000313" key="2">
    <source>
        <dbReference type="EMBL" id="GAH97862.1"/>
    </source>
</evidence>
<evidence type="ECO:0000259" key="1">
    <source>
        <dbReference type="PROSITE" id="PS50801"/>
    </source>
</evidence>
<dbReference type="PANTHER" id="PTHR33495">
    <property type="entry name" value="ANTI-SIGMA FACTOR ANTAGONIST TM_1081-RELATED-RELATED"/>
    <property type="match status" value="1"/>
</dbReference>
<feature type="domain" description="STAS" evidence="1">
    <location>
        <begin position="14"/>
        <end position="102"/>
    </location>
</feature>
<comment type="caution">
    <text evidence="2">The sequence shown here is derived from an EMBL/GenBank/DDBJ whole genome shotgun (WGS) entry which is preliminary data.</text>
</comment>
<dbReference type="SUPFAM" id="SSF52091">
    <property type="entry name" value="SpoIIaa-like"/>
    <property type="match status" value="1"/>
</dbReference>
<dbReference type="Gene3D" id="3.30.750.24">
    <property type="entry name" value="STAS domain"/>
    <property type="match status" value="1"/>
</dbReference>
<dbReference type="AlphaFoldDB" id="X1JUT5"/>
<dbReference type="PANTHER" id="PTHR33495:SF2">
    <property type="entry name" value="ANTI-SIGMA FACTOR ANTAGONIST TM_1081-RELATED"/>
    <property type="match status" value="1"/>
</dbReference>
<dbReference type="CDD" id="cd07043">
    <property type="entry name" value="STAS_anti-anti-sigma_factors"/>
    <property type="match status" value="1"/>
</dbReference>
<feature type="non-terminal residue" evidence="2">
    <location>
        <position position="102"/>
    </location>
</feature>
<accession>X1JUT5</accession>
<reference evidence="2" key="1">
    <citation type="journal article" date="2014" name="Front. Microbiol.">
        <title>High frequency of phylogenetically diverse reductive dehalogenase-homologous genes in deep subseafloor sedimentary metagenomes.</title>
        <authorList>
            <person name="Kawai M."/>
            <person name="Futagami T."/>
            <person name="Toyoda A."/>
            <person name="Takaki Y."/>
            <person name="Nishi S."/>
            <person name="Hori S."/>
            <person name="Arai W."/>
            <person name="Tsubouchi T."/>
            <person name="Morono Y."/>
            <person name="Uchiyama I."/>
            <person name="Ito T."/>
            <person name="Fujiyama A."/>
            <person name="Inagaki F."/>
            <person name="Takami H."/>
        </authorList>
    </citation>
    <scope>NUCLEOTIDE SEQUENCE</scope>
    <source>
        <strain evidence="2">Expedition CK06-06</strain>
    </source>
</reference>
<dbReference type="GO" id="GO:0043856">
    <property type="term" value="F:anti-sigma factor antagonist activity"/>
    <property type="evidence" value="ECO:0007669"/>
    <property type="project" value="TreeGrafter"/>
</dbReference>
<dbReference type="EMBL" id="BARV01001578">
    <property type="protein sequence ID" value="GAH97862.1"/>
    <property type="molecule type" value="Genomic_DNA"/>
</dbReference>
<name>X1JUT5_9ZZZZ</name>
<protein>
    <recommendedName>
        <fullName evidence="1">STAS domain-containing protein</fullName>
    </recommendedName>
</protein>
<dbReference type="InterPro" id="IPR002645">
    <property type="entry name" value="STAS_dom"/>
</dbReference>
<gene>
    <name evidence="2" type="ORF">S06H3_04488</name>
</gene>
<proteinExistence type="predicted"/>
<organism evidence="2">
    <name type="scientific">marine sediment metagenome</name>
    <dbReference type="NCBI Taxonomy" id="412755"/>
    <lineage>
        <taxon>unclassified sequences</taxon>
        <taxon>metagenomes</taxon>
        <taxon>ecological metagenomes</taxon>
    </lineage>
</organism>
<dbReference type="PROSITE" id="PS50801">
    <property type="entry name" value="STAS"/>
    <property type="match status" value="1"/>
</dbReference>